<feature type="domain" description="HTH cro/C1-type" evidence="4">
    <location>
        <begin position="8"/>
        <end position="62"/>
    </location>
</feature>
<keyword evidence="2" id="KW-0238">DNA-binding</keyword>
<keyword evidence="1" id="KW-0805">Transcription regulation</keyword>
<evidence type="ECO:0000256" key="1">
    <source>
        <dbReference type="ARBA" id="ARBA00023015"/>
    </source>
</evidence>
<name>A0ABU0TKX9_9FLAO</name>
<comment type="caution">
    <text evidence="5">The sequence shown here is derived from an EMBL/GenBank/DDBJ whole genome shotgun (WGS) entry which is preliminary data.</text>
</comment>
<dbReference type="PROSITE" id="PS50943">
    <property type="entry name" value="HTH_CROC1"/>
    <property type="match status" value="1"/>
</dbReference>
<dbReference type="SMART" id="SM00530">
    <property type="entry name" value="HTH_XRE"/>
    <property type="match status" value="1"/>
</dbReference>
<dbReference type="PANTHER" id="PTHR46797:SF23">
    <property type="entry name" value="HTH-TYPE TRANSCRIPTIONAL REGULATOR SUTR"/>
    <property type="match status" value="1"/>
</dbReference>
<dbReference type="InterPro" id="IPR050807">
    <property type="entry name" value="TransReg_Diox_bact_type"/>
</dbReference>
<dbReference type="RefSeq" id="WP_307451420.1">
    <property type="nucleotide sequence ID" value="NZ_JAUTAL010000001.1"/>
</dbReference>
<dbReference type="InterPro" id="IPR010982">
    <property type="entry name" value="Lambda_DNA-bd_dom_sf"/>
</dbReference>
<accession>A0ABU0TKX9</accession>
<dbReference type="InterPro" id="IPR001387">
    <property type="entry name" value="Cro/C1-type_HTH"/>
</dbReference>
<evidence type="ECO:0000313" key="6">
    <source>
        <dbReference type="Proteomes" id="UP001225072"/>
    </source>
</evidence>
<dbReference type="CDD" id="cd00093">
    <property type="entry name" value="HTH_XRE"/>
    <property type="match status" value="1"/>
</dbReference>
<reference evidence="5 6" key="1">
    <citation type="submission" date="2023-07" db="EMBL/GenBank/DDBJ databases">
        <title>Functional and genomic diversity of the sorghum phyllosphere microbiome.</title>
        <authorList>
            <person name="Shade A."/>
        </authorList>
    </citation>
    <scope>NUCLEOTIDE SEQUENCE [LARGE SCALE GENOMIC DNA]</scope>
    <source>
        <strain evidence="5 6">SORGH_AS_1064</strain>
    </source>
</reference>
<sequence>MNNIGFNIRKIRESKGFSQEYMANVLDISQASYARLENEDTKVTVDRLHKIAEILETSIIDFFDTDKITIQNQNNYDHSNGVVQNMTVESKEVYEKLLQSKDDQISLLTKMIDKFLKS</sequence>
<dbReference type="SUPFAM" id="SSF47413">
    <property type="entry name" value="lambda repressor-like DNA-binding domains"/>
    <property type="match status" value="1"/>
</dbReference>
<dbReference type="PANTHER" id="PTHR46797">
    <property type="entry name" value="HTH-TYPE TRANSCRIPTIONAL REGULATOR"/>
    <property type="match status" value="1"/>
</dbReference>
<keyword evidence="6" id="KW-1185">Reference proteome</keyword>
<dbReference type="EMBL" id="JAUTAL010000001">
    <property type="protein sequence ID" value="MDQ1097704.1"/>
    <property type="molecule type" value="Genomic_DNA"/>
</dbReference>
<proteinExistence type="predicted"/>
<gene>
    <name evidence="5" type="ORF">QE404_002851</name>
</gene>
<dbReference type="Gene3D" id="1.10.260.40">
    <property type="entry name" value="lambda repressor-like DNA-binding domains"/>
    <property type="match status" value="1"/>
</dbReference>
<evidence type="ECO:0000259" key="4">
    <source>
        <dbReference type="PROSITE" id="PS50943"/>
    </source>
</evidence>
<organism evidence="5 6">
    <name type="scientific">Chryseobacterium camelliae</name>
    <dbReference type="NCBI Taxonomy" id="1265445"/>
    <lineage>
        <taxon>Bacteria</taxon>
        <taxon>Pseudomonadati</taxon>
        <taxon>Bacteroidota</taxon>
        <taxon>Flavobacteriia</taxon>
        <taxon>Flavobacteriales</taxon>
        <taxon>Weeksellaceae</taxon>
        <taxon>Chryseobacterium group</taxon>
        <taxon>Chryseobacterium</taxon>
    </lineage>
</organism>
<evidence type="ECO:0000256" key="3">
    <source>
        <dbReference type="ARBA" id="ARBA00023163"/>
    </source>
</evidence>
<keyword evidence="3" id="KW-0804">Transcription</keyword>
<evidence type="ECO:0000313" key="5">
    <source>
        <dbReference type="EMBL" id="MDQ1097704.1"/>
    </source>
</evidence>
<protein>
    <submittedName>
        <fullName evidence="5">Transcriptional regulator with XRE-family HTH domain</fullName>
    </submittedName>
</protein>
<dbReference type="Proteomes" id="UP001225072">
    <property type="component" value="Unassembled WGS sequence"/>
</dbReference>
<evidence type="ECO:0000256" key="2">
    <source>
        <dbReference type="ARBA" id="ARBA00023125"/>
    </source>
</evidence>
<dbReference type="Pfam" id="PF01381">
    <property type="entry name" value="HTH_3"/>
    <property type="match status" value="1"/>
</dbReference>